<sequence>MSQGIKTLQQKRTQLRDAIVRIRTSGEPTFGVVNENDRDDQARIFVRRLLAEAGVNQRQFAALIGSHTSNFNQWLNHPGDRFIECLRVIRFLTQLLYEIYDDMIATTLQKENDRDKDDEEGASGASAIVGEGEAAVSFGQKNIEELTSAISGLSTKEKQASVKTADRIDVEPKHKPLP</sequence>
<feature type="region of interest" description="Disordered" evidence="1">
    <location>
        <begin position="154"/>
        <end position="178"/>
    </location>
</feature>
<evidence type="ECO:0000313" key="2">
    <source>
        <dbReference type="EMBL" id="CAF1302839.1"/>
    </source>
</evidence>
<dbReference type="EMBL" id="CAJNOJ010000218">
    <property type="protein sequence ID" value="CAF1302839.1"/>
    <property type="molecule type" value="Genomic_DNA"/>
</dbReference>
<dbReference type="EMBL" id="CAJNOR010002869">
    <property type="protein sequence ID" value="CAF1350676.1"/>
    <property type="molecule type" value="Genomic_DNA"/>
</dbReference>
<evidence type="ECO:0000313" key="4">
    <source>
        <dbReference type="Proteomes" id="UP000663828"/>
    </source>
</evidence>
<evidence type="ECO:0000256" key="1">
    <source>
        <dbReference type="SAM" id="MobiDB-lite"/>
    </source>
</evidence>
<accession>A0A815HCW2</accession>
<proteinExistence type="predicted"/>
<organism evidence="3 4">
    <name type="scientific">Adineta ricciae</name>
    <name type="common">Rotifer</name>
    <dbReference type="NCBI Taxonomy" id="249248"/>
    <lineage>
        <taxon>Eukaryota</taxon>
        <taxon>Metazoa</taxon>
        <taxon>Spiralia</taxon>
        <taxon>Gnathifera</taxon>
        <taxon>Rotifera</taxon>
        <taxon>Eurotatoria</taxon>
        <taxon>Bdelloidea</taxon>
        <taxon>Adinetida</taxon>
        <taxon>Adinetidae</taxon>
        <taxon>Adineta</taxon>
    </lineage>
</organism>
<dbReference type="AlphaFoldDB" id="A0A815HCW2"/>
<dbReference type="Proteomes" id="UP000663852">
    <property type="component" value="Unassembled WGS sequence"/>
</dbReference>
<dbReference type="OrthoDB" id="10556826at2759"/>
<dbReference type="Proteomes" id="UP000663828">
    <property type="component" value="Unassembled WGS sequence"/>
</dbReference>
<keyword evidence="4" id="KW-1185">Reference proteome</keyword>
<feature type="compositionally biased region" description="Basic and acidic residues" evidence="1">
    <location>
        <begin position="155"/>
        <end position="178"/>
    </location>
</feature>
<gene>
    <name evidence="2" type="ORF">EDS130_LOCUS30704</name>
    <name evidence="3" type="ORF">XAT740_LOCUS31464</name>
</gene>
<comment type="caution">
    <text evidence="3">The sequence shown here is derived from an EMBL/GenBank/DDBJ whole genome shotgun (WGS) entry which is preliminary data.</text>
</comment>
<protein>
    <submittedName>
        <fullName evidence="3">Uncharacterized protein</fullName>
    </submittedName>
</protein>
<reference evidence="3" key="1">
    <citation type="submission" date="2021-02" db="EMBL/GenBank/DDBJ databases">
        <authorList>
            <person name="Nowell W R."/>
        </authorList>
    </citation>
    <scope>NUCLEOTIDE SEQUENCE</scope>
</reference>
<evidence type="ECO:0000313" key="3">
    <source>
        <dbReference type="EMBL" id="CAF1350676.1"/>
    </source>
</evidence>
<name>A0A815HCW2_ADIRI</name>